<proteinExistence type="predicted"/>
<evidence type="ECO:0000313" key="1">
    <source>
        <dbReference type="EMBL" id="KAJ6034087.1"/>
    </source>
</evidence>
<gene>
    <name evidence="2" type="ORF">N7460_007297</name>
    <name evidence="1" type="ORF">N7460_009904</name>
</gene>
<organism evidence="1 3">
    <name type="scientific">Penicillium canescens</name>
    <dbReference type="NCBI Taxonomy" id="5083"/>
    <lineage>
        <taxon>Eukaryota</taxon>
        <taxon>Fungi</taxon>
        <taxon>Dikarya</taxon>
        <taxon>Ascomycota</taxon>
        <taxon>Pezizomycotina</taxon>
        <taxon>Eurotiomycetes</taxon>
        <taxon>Eurotiomycetidae</taxon>
        <taxon>Eurotiales</taxon>
        <taxon>Aspergillaceae</taxon>
        <taxon>Penicillium</taxon>
    </lineage>
</organism>
<sequence length="155" mass="17123">MSLSSSSTISIINVSQGLSGLMADVSRAFFICYQEYTATGTPLDEETTTGVELEEGSLTPLNDSLSIPAIFQDPQVIQEILNDPSIGGLKLVVFEWGVLDQNRSSAVFLIANLQPYIPAATSTGYHPHNLPVEEQHQLMWMPRYPSYAPSWYLVR</sequence>
<evidence type="ECO:0000313" key="3">
    <source>
        <dbReference type="Proteomes" id="UP001219568"/>
    </source>
</evidence>
<reference evidence="1" key="1">
    <citation type="journal article" date="2023" name="IMA Fungus">
        <title>Comparative genomic study of the Penicillium genus elucidates a diverse pangenome and 15 lateral gene transfer events.</title>
        <authorList>
            <person name="Petersen C."/>
            <person name="Sorensen T."/>
            <person name="Nielsen M.R."/>
            <person name="Sondergaard T.E."/>
            <person name="Sorensen J.L."/>
            <person name="Fitzpatrick D.A."/>
            <person name="Frisvad J.C."/>
            <person name="Nielsen K.L."/>
        </authorList>
    </citation>
    <scope>NUCLEOTIDE SEQUENCE</scope>
    <source>
        <strain evidence="1">IBT 15450</strain>
    </source>
</reference>
<protein>
    <submittedName>
        <fullName evidence="1">Uncharacterized protein</fullName>
    </submittedName>
</protein>
<dbReference type="EMBL" id="JAQJZL010000006">
    <property type="protein sequence ID" value="KAJ6039265.1"/>
    <property type="molecule type" value="Genomic_DNA"/>
</dbReference>
<dbReference type="AlphaFoldDB" id="A0AAD6N5Z9"/>
<reference evidence="1" key="2">
    <citation type="submission" date="2023-01" db="EMBL/GenBank/DDBJ databases">
        <authorList>
            <person name="Petersen C."/>
        </authorList>
    </citation>
    <scope>NUCLEOTIDE SEQUENCE</scope>
    <source>
        <strain evidence="1">IBT 15450</strain>
    </source>
</reference>
<comment type="caution">
    <text evidence="1">The sequence shown here is derived from an EMBL/GenBank/DDBJ whole genome shotgun (WGS) entry which is preliminary data.</text>
</comment>
<evidence type="ECO:0000313" key="2">
    <source>
        <dbReference type="EMBL" id="KAJ6039265.1"/>
    </source>
</evidence>
<keyword evidence="3" id="KW-1185">Reference proteome</keyword>
<name>A0AAD6N5Z9_PENCN</name>
<dbReference type="EMBL" id="JAQJZL010000012">
    <property type="protein sequence ID" value="KAJ6034087.1"/>
    <property type="molecule type" value="Genomic_DNA"/>
</dbReference>
<dbReference type="Proteomes" id="UP001219568">
    <property type="component" value="Unassembled WGS sequence"/>
</dbReference>
<accession>A0AAD6N5Z9</accession>